<dbReference type="PANTHER" id="PTHR46322">
    <property type="entry name" value="PUROMYCIN-SENSITIVE AMINOPEPTIDASE"/>
    <property type="match status" value="1"/>
</dbReference>
<dbReference type="InterPro" id="IPR042097">
    <property type="entry name" value="Aminopeptidase_N-like_N_sf"/>
</dbReference>
<dbReference type="EMBL" id="FPHW01000238">
    <property type="protein sequence ID" value="SFV85662.1"/>
    <property type="molecule type" value="Genomic_DNA"/>
</dbReference>
<dbReference type="GO" id="GO:0008270">
    <property type="term" value="F:zinc ion binding"/>
    <property type="evidence" value="ECO:0007669"/>
    <property type="project" value="InterPro"/>
</dbReference>
<keyword evidence="2" id="KW-0645">Protease</keyword>
<dbReference type="EC" id="3.4.11.2" evidence="2"/>
<sequence length="159" mass="17889">MFEDETIVSSKVNYYQNPASSNQSNVLFLNGVDLELISILIDGVEPAYQLVKDGIELSGLGDEFVLEITIRIHPEKNTSLNGLYQSSGNFCTQCEAHGFRQITYYLDRPDVLSVFTTHIKADSTRYPVLLSNGNLITFKPGEVTLMYWKILTQPCQAMK</sequence>
<dbReference type="PANTHER" id="PTHR46322:SF1">
    <property type="entry name" value="PUROMYCIN-SENSITIVE AMINOPEPTIDASE"/>
    <property type="match status" value="1"/>
</dbReference>
<name>A0A1W1DV84_9ZZZZ</name>
<keyword evidence="2" id="KW-0031">Aminopeptidase</keyword>
<feature type="domain" description="Aminopeptidase N-like N-terminal" evidence="1">
    <location>
        <begin position="65"/>
        <end position="140"/>
    </location>
</feature>
<protein>
    <submittedName>
        <fullName evidence="2">Membrane alanine aminopeptidase N</fullName>
        <ecNumber evidence="2">3.4.11.2</ecNumber>
    </submittedName>
</protein>
<keyword evidence="2" id="KW-0378">Hydrolase</keyword>
<dbReference type="Gene3D" id="2.60.40.1730">
    <property type="entry name" value="tricorn interacting facor f3 domain"/>
    <property type="match status" value="1"/>
</dbReference>
<evidence type="ECO:0000313" key="2">
    <source>
        <dbReference type="EMBL" id="SFV85662.1"/>
    </source>
</evidence>
<dbReference type="GO" id="GO:0016285">
    <property type="term" value="F:alanyl aminopeptidase activity"/>
    <property type="evidence" value="ECO:0007669"/>
    <property type="project" value="UniProtKB-EC"/>
</dbReference>
<dbReference type="InterPro" id="IPR012779">
    <property type="entry name" value="Peptidase_M1_pepN"/>
</dbReference>
<dbReference type="AlphaFoldDB" id="A0A1W1DV84"/>
<reference evidence="2" key="1">
    <citation type="submission" date="2016-10" db="EMBL/GenBank/DDBJ databases">
        <authorList>
            <person name="de Groot N.N."/>
        </authorList>
    </citation>
    <scope>NUCLEOTIDE SEQUENCE</scope>
</reference>
<organism evidence="2">
    <name type="scientific">hydrothermal vent metagenome</name>
    <dbReference type="NCBI Taxonomy" id="652676"/>
    <lineage>
        <taxon>unclassified sequences</taxon>
        <taxon>metagenomes</taxon>
        <taxon>ecological metagenomes</taxon>
    </lineage>
</organism>
<proteinExistence type="predicted"/>
<evidence type="ECO:0000259" key="1">
    <source>
        <dbReference type="Pfam" id="PF17900"/>
    </source>
</evidence>
<accession>A0A1W1DV84</accession>
<dbReference type="InterPro" id="IPR045357">
    <property type="entry name" value="Aminopeptidase_N-like_N"/>
</dbReference>
<gene>
    <name evidence="2" type="ORF">MNB_SUP05-7-726</name>
</gene>
<dbReference type="Pfam" id="PF17900">
    <property type="entry name" value="Peptidase_M1_N"/>
    <property type="match status" value="1"/>
</dbReference>
<dbReference type="SUPFAM" id="SSF63737">
    <property type="entry name" value="Leukotriene A4 hydrolase N-terminal domain"/>
    <property type="match status" value="1"/>
</dbReference>